<proteinExistence type="predicted"/>
<dbReference type="Proteomes" id="UP001187531">
    <property type="component" value="Unassembled WGS sequence"/>
</dbReference>
<dbReference type="SUPFAM" id="SSF52980">
    <property type="entry name" value="Restriction endonuclease-like"/>
    <property type="match status" value="1"/>
</dbReference>
<dbReference type="InterPro" id="IPR011335">
    <property type="entry name" value="Restrct_endonuc-II-like"/>
</dbReference>
<dbReference type="Gene3D" id="3.90.320.10">
    <property type="match status" value="1"/>
</dbReference>
<dbReference type="GO" id="GO:0006281">
    <property type="term" value="P:DNA repair"/>
    <property type="evidence" value="ECO:0007669"/>
    <property type="project" value="UniProtKB-ARBA"/>
</dbReference>
<evidence type="ECO:0000256" key="1">
    <source>
        <dbReference type="SAM" id="MobiDB-lite"/>
    </source>
</evidence>
<gene>
    <name evidence="3" type="ORF">QYM36_007925</name>
</gene>
<feature type="region of interest" description="Disordered" evidence="1">
    <location>
        <begin position="17"/>
        <end position="44"/>
    </location>
</feature>
<evidence type="ECO:0000313" key="3">
    <source>
        <dbReference type="EMBL" id="KAK2727247.1"/>
    </source>
</evidence>
<dbReference type="AlphaFoldDB" id="A0AA88IV52"/>
<dbReference type="PANTHER" id="PTHR46609:SF8">
    <property type="entry name" value="YQAJ VIRAL RECOMBINASE DOMAIN-CONTAINING PROTEIN"/>
    <property type="match status" value="1"/>
</dbReference>
<dbReference type="InterPro" id="IPR011604">
    <property type="entry name" value="PDDEXK-like_dom_sf"/>
</dbReference>
<dbReference type="PANTHER" id="PTHR46609">
    <property type="entry name" value="EXONUCLEASE, PHAGE-TYPE/RECB, C-TERMINAL DOMAIN-CONTAINING PROTEIN"/>
    <property type="match status" value="1"/>
</dbReference>
<dbReference type="InterPro" id="IPR019080">
    <property type="entry name" value="YqaJ_viral_recombinase"/>
</dbReference>
<name>A0AA88IV52_ARTSF</name>
<organism evidence="3 4">
    <name type="scientific">Artemia franciscana</name>
    <name type="common">Brine shrimp</name>
    <name type="synonym">Artemia sanfranciscana</name>
    <dbReference type="NCBI Taxonomy" id="6661"/>
    <lineage>
        <taxon>Eukaryota</taxon>
        <taxon>Metazoa</taxon>
        <taxon>Ecdysozoa</taxon>
        <taxon>Arthropoda</taxon>
        <taxon>Crustacea</taxon>
        <taxon>Branchiopoda</taxon>
        <taxon>Anostraca</taxon>
        <taxon>Artemiidae</taxon>
        <taxon>Artemia</taxon>
    </lineage>
</organism>
<feature type="domain" description="YqaJ viral recombinase" evidence="2">
    <location>
        <begin position="89"/>
        <end position="242"/>
    </location>
</feature>
<sequence>MVQCARRLIPSSYERRGGRYKARQSSNGSSVRGELPKNDSEYGPNCQTPDLLPTEFEAAKQLYLRKMKPSIDQLKKLPVIAAGQADNPKWISKRMETISSTRFHSICVRRPATSSARLVKEIVTRKQMYCNWQTNHGVDCEPIAIACFESKKGQVVQRSNDFGLFADKERWWLVTSPDGICDSGLLEVKTITNIQADKTIKEDAQGNLVSGFLRWDPVESRLVLKREHKYYYQIQDQLNIVDKETCFLIAFVDKNDFEIVEIQHDTEFWKNMLPKLDYFWEHCLLPELIDSRLVRNMDVLELHEVIEAQSKMKAKKKMISMKKRKIDES</sequence>
<dbReference type="CDD" id="cd22343">
    <property type="entry name" value="PDDEXK_lambda_exonuclease-like"/>
    <property type="match status" value="1"/>
</dbReference>
<dbReference type="Pfam" id="PF09588">
    <property type="entry name" value="YqaJ"/>
    <property type="match status" value="1"/>
</dbReference>
<evidence type="ECO:0000259" key="2">
    <source>
        <dbReference type="Pfam" id="PF09588"/>
    </source>
</evidence>
<evidence type="ECO:0000313" key="4">
    <source>
        <dbReference type="Proteomes" id="UP001187531"/>
    </source>
</evidence>
<accession>A0AA88IV52</accession>
<dbReference type="InterPro" id="IPR051703">
    <property type="entry name" value="NF-kappa-B_Signaling_Reg"/>
</dbReference>
<reference evidence="3" key="1">
    <citation type="submission" date="2023-07" db="EMBL/GenBank/DDBJ databases">
        <title>Chromosome-level genome assembly of Artemia franciscana.</title>
        <authorList>
            <person name="Jo E."/>
        </authorList>
    </citation>
    <scope>NUCLEOTIDE SEQUENCE</scope>
    <source>
        <tissue evidence="3">Whole body</tissue>
    </source>
</reference>
<protein>
    <recommendedName>
        <fullName evidence="2">YqaJ viral recombinase domain-containing protein</fullName>
    </recommendedName>
</protein>
<comment type="caution">
    <text evidence="3">The sequence shown here is derived from an EMBL/GenBank/DDBJ whole genome shotgun (WGS) entry which is preliminary data.</text>
</comment>
<keyword evidence="4" id="KW-1185">Reference proteome</keyword>
<dbReference type="EMBL" id="JAVRJZ010000001">
    <property type="protein sequence ID" value="KAK2727247.1"/>
    <property type="molecule type" value="Genomic_DNA"/>
</dbReference>